<name>A0A6C0CCH0_9ZZZZ</name>
<dbReference type="EMBL" id="MN739384">
    <property type="protein sequence ID" value="QHT01973.1"/>
    <property type="molecule type" value="Genomic_DNA"/>
</dbReference>
<proteinExistence type="predicted"/>
<feature type="compositionally biased region" description="Basic residues" evidence="1">
    <location>
        <begin position="52"/>
        <end position="88"/>
    </location>
</feature>
<protein>
    <submittedName>
        <fullName evidence="2">Uncharacterized protein</fullName>
    </submittedName>
</protein>
<evidence type="ECO:0000313" key="2">
    <source>
        <dbReference type="EMBL" id="QHT01973.1"/>
    </source>
</evidence>
<dbReference type="AlphaFoldDB" id="A0A6C0CCH0"/>
<accession>A0A6C0CCH0</accession>
<sequence length="88" mass="10641">MTTLPPISDAANVPEARELYYEFQNHIYTRDEEKTAAELERKIILAELNKGKGLKTRHRRRIRRRGKRSIRRRGSRRRGKRSIRRRRS</sequence>
<feature type="region of interest" description="Disordered" evidence="1">
    <location>
        <begin position="50"/>
        <end position="88"/>
    </location>
</feature>
<evidence type="ECO:0000256" key="1">
    <source>
        <dbReference type="SAM" id="MobiDB-lite"/>
    </source>
</evidence>
<organism evidence="2">
    <name type="scientific">viral metagenome</name>
    <dbReference type="NCBI Taxonomy" id="1070528"/>
    <lineage>
        <taxon>unclassified sequences</taxon>
        <taxon>metagenomes</taxon>
        <taxon>organismal metagenomes</taxon>
    </lineage>
</organism>
<reference evidence="2" key="1">
    <citation type="journal article" date="2020" name="Nature">
        <title>Giant virus diversity and host interactions through global metagenomics.</title>
        <authorList>
            <person name="Schulz F."/>
            <person name="Roux S."/>
            <person name="Paez-Espino D."/>
            <person name="Jungbluth S."/>
            <person name="Walsh D.A."/>
            <person name="Denef V.J."/>
            <person name="McMahon K.D."/>
            <person name="Konstantinidis K.T."/>
            <person name="Eloe-Fadrosh E.A."/>
            <person name="Kyrpides N.C."/>
            <person name="Woyke T."/>
        </authorList>
    </citation>
    <scope>NUCLEOTIDE SEQUENCE</scope>
    <source>
        <strain evidence="2">GVMAG-M-3300020523-10</strain>
    </source>
</reference>